<dbReference type="SUPFAM" id="SSF50129">
    <property type="entry name" value="GroES-like"/>
    <property type="match status" value="1"/>
</dbReference>
<sequence>MRHMTDSHRAILLADRPRGKLDVGHFREITLPPPGEPGPGEVLCRTILLSISPGSRAWMQQSTYRDELRAGEPMSGYTLAEVVAENGTGITPGTIVSCEGAWQTYSLLSAASVQRVDVRGPLTHHMSVFGATGLTAYFGMHGLGTPRRGETVVVSAAAGATGSVAGQIARRAGARVVGRGYHRKRRKESFA</sequence>
<dbReference type="InterPro" id="IPR041694">
    <property type="entry name" value="ADH_N_2"/>
</dbReference>
<dbReference type="Pfam" id="PF16884">
    <property type="entry name" value="ADH_N_2"/>
    <property type="match status" value="1"/>
</dbReference>
<evidence type="ECO:0000256" key="1">
    <source>
        <dbReference type="ARBA" id="ARBA00023002"/>
    </source>
</evidence>
<name>A0ABV5XNW6_9NOCA</name>
<proteinExistence type="predicted"/>
<dbReference type="PANTHER" id="PTHR43205:SF7">
    <property type="entry name" value="PROSTAGLANDIN REDUCTASE 1"/>
    <property type="match status" value="1"/>
</dbReference>
<dbReference type="SUPFAM" id="SSF51735">
    <property type="entry name" value="NAD(P)-binding Rossmann-fold domains"/>
    <property type="match status" value="1"/>
</dbReference>
<evidence type="ECO:0000313" key="4">
    <source>
        <dbReference type="Proteomes" id="UP001589587"/>
    </source>
</evidence>
<dbReference type="Gene3D" id="3.90.180.10">
    <property type="entry name" value="Medium-chain alcohol dehydrogenases, catalytic domain"/>
    <property type="match status" value="1"/>
</dbReference>
<evidence type="ECO:0000313" key="3">
    <source>
        <dbReference type="EMBL" id="MFB9783622.1"/>
    </source>
</evidence>
<protein>
    <recommendedName>
        <fullName evidence="2">Oxidoreductase N-terminal domain-containing protein</fullName>
    </recommendedName>
</protein>
<reference evidence="3 4" key="1">
    <citation type="submission" date="2024-09" db="EMBL/GenBank/DDBJ databases">
        <authorList>
            <person name="Sun Q."/>
            <person name="Mori K."/>
        </authorList>
    </citation>
    <scope>NUCLEOTIDE SEQUENCE [LARGE SCALE GENOMIC DNA]</scope>
    <source>
        <strain evidence="3 4">JCM 11411</strain>
    </source>
</reference>
<evidence type="ECO:0000259" key="2">
    <source>
        <dbReference type="Pfam" id="PF16884"/>
    </source>
</evidence>
<keyword evidence="1" id="KW-0560">Oxidoreductase</keyword>
<dbReference type="Gene3D" id="3.40.50.720">
    <property type="entry name" value="NAD(P)-binding Rossmann-like Domain"/>
    <property type="match status" value="1"/>
</dbReference>
<accession>A0ABV5XNW6</accession>
<dbReference type="PANTHER" id="PTHR43205">
    <property type="entry name" value="PROSTAGLANDIN REDUCTASE"/>
    <property type="match status" value="1"/>
</dbReference>
<gene>
    <name evidence="3" type="ORF">ACFFQ6_28365</name>
</gene>
<dbReference type="EMBL" id="JBHMAS010000071">
    <property type="protein sequence ID" value="MFB9783622.1"/>
    <property type="molecule type" value="Genomic_DNA"/>
</dbReference>
<keyword evidence="4" id="KW-1185">Reference proteome</keyword>
<dbReference type="InterPro" id="IPR036291">
    <property type="entry name" value="NAD(P)-bd_dom_sf"/>
</dbReference>
<dbReference type="Proteomes" id="UP001589587">
    <property type="component" value="Unassembled WGS sequence"/>
</dbReference>
<comment type="caution">
    <text evidence="3">The sequence shown here is derived from an EMBL/GenBank/DDBJ whole genome shotgun (WGS) entry which is preliminary data.</text>
</comment>
<dbReference type="RefSeq" id="WP_378376272.1">
    <property type="nucleotide sequence ID" value="NZ_JBHMAS010000071.1"/>
</dbReference>
<feature type="domain" description="Oxidoreductase N-terminal" evidence="2">
    <location>
        <begin position="9"/>
        <end position="116"/>
    </location>
</feature>
<dbReference type="InterPro" id="IPR045010">
    <property type="entry name" value="MDR_fam"/>
</dbReference>
<organism evidence="3 4">
    <name type="scientific">Rhodococcus baikonurensis</name>
    <dbReference type="NCBI Taxonomy" id="172041"/>
    <lineage>
        <taxon>Bacteria</taxon>
        <taxon>Bacillati</taxon>
        <taxon>Actinomycetota</taxon>
        <taxon>Actinomycetes</taxon>
        <taxon>Mycobacteriales</taxon>
        <taxon>Nocardiaceae</taxon>
        <taxon>Rhodococcus</taxon>
        <taxon>Rhodococcus erythropolis group</taxon>
    </lineage>
</organism>
<dbReference type="InterPro" id="IPR011032">
    <property type="entry name" value="GroES-like_sf"/>
</dbReference>